<evidence type="ECO:0000256" key="2">
    <source>
        <dbReference type="ARBA" id="ARBA00023125"/>
    </source>
</evidence>
<proteinExistence type="predicted"/>
<sequence>MTLTKSPLGVIETVYQHMRVRLVTGQLKPGEKLKISQISQEMDVSTGVLREALTRLSAENLVVATPQRGFRVAPMSAAELLDLTRVRIDIEGLCIRRSLSLGDIEWESAVVGAYHRLMHTPARDGHRQALPSAAWYGAHNHFHDTIVSACDSPWLLKLRDQLHVQSERYRLIAASMIHHDERNLDDEHKHLLDAVTRRDAALTVDLIGTHFLETAEGLLKRGADIWLGK</sequence>
<dbReference type="Proteomes" id="UP000237830">
    <property type="component" value="Chromosome"/>
</dbReference>
<dbReference type="SMART" id="SM00345">
    <property type="entry name" value="HTH_GNTR"/>
    <property type="match status" value="1"/>
</dbReference>
<keyword evidence="3" id="KW-0804">Transcription</keyword>
<name>A0A2L1J5P0_9PSED</name>
<dbReference type="InterPro" id="IPR000524">
    <property type="entry name" value="Tscrpt_reg_HTH_GntR"/>
</dbReference>
<evidence type="ECO:0000313" key="5">
    <source>
        <dbReference type="EMBL" id="AVE03795.1"/>
    </source>
</evidence>
<dbReference type="PROSITE" id="PS50949">
    <property type="entry name" value="HTH_GNTR"/>
    <property type="match status" value="1"/>
</dbReference>
<dbReference type="GO" id="GO:0003700">
    <property type="term" value="F:DNA-binding transcription factor activity"/>
    <property type="evidence" value="ECO:0007669"/>
    <property type="project" value="InterPro"/>
</dbReference>
<feature type="domain" description="HTH gntR-type" evidence="4">
    <location>
        <begin position="8"/>
        <end position="75"/>
    </location>
</feature>
<evidence type="ECO:0000256" key="1">
    <source>
        <dbReference type="ARBA" id="ARBA00023015"/>
    </source>
</evidence>
<dbReference type="InterPro" id="IPR036390">
    <property type="entry name" value="WH_DNA-bd_sf"/>
</dbReference>
<dbReference type="CDD" id="cd07377">
    <property type="entry name" value="WHTH_GntR"/>
    <property type="match status" value="1"/>
</dbReference>
<accession>A0A2L1J5P0</accession>
<dbReference type="PANTHER" id="PTHR43537:SF20">
    <property type="entry name" value="HTH-TYPE TRANSCRIPTIONAL REPRESSOR GLAR"/>
    <property type="match status" value="1"/>
</dbReference>
<dbReference type="InterPro" id="IPR036388">
    <property type="entry name" value="WH-like_DNA-bd_sf"/>
</dbReference>
<dbReference type="RefSeq" id="WP_104993719.1">
    <property type="nucleotide sequence ID" value="NZ_CP025494.1"/>
</dbReference>
<dbReference type="AlphaFoldDB" id="A0A2L1J5P0"/>
<dbReference type="SMART" id="SM00895">
    <property type="entry name" value="FCD"/>
    <property type="match status" value="1"/>
</dbReference>
<keyword evidence="2" id="KW-0238">DNA-binding</keyword>
<dbReference type="PANTHER" id="PTHR43537">
    <property type="entry name" value="TRANSCRIPTIONAL REGULATOR, GNTR FAMILY"/>
    <property type="match status" value="1"/>
</dbReference>
<dbReference type="Gene3D" id="1.20.120.530">
    <property type="entry name" value="GntR ligand-binding domain-like"/>
    <property type="match status" value="1"/>
</dbReference>
<dbReference type="SUPFAM" id="SSF48008">
    <property type="entry name" value="GntR ligand-binding domain-like"/>
    <property type="match status" value="1"/>
</dbReference>
<gene>
    <name evidence="5" type="ORF">CYL20_04265</name>
</gene>
<reference evidence="5 6" key="1">
    <citation type="submission" date="2017-12" db="EMBL/GenBank/DDBJ databases">
        <title>Genome sequence of Pseudomonas palleroniana MAB3.</title>
        <authorList>
            <person name="Nascimento F.X."/>
        </authorList>
    </citation>
    <scope>NUCLEOTIDE SEQUENCE [LARGE SCALE GENOMIC DNA]</scope>
    <source>
        <strain evidence="5 6">MAB3</strain>
    </source>
</reference>
<evidence type="ECO:0000313" key="6">
    <source>
        <dbReference type="Proteomes" id="UP000237830"/>
    </source>
</evidence>
<evidence type="ECO:0000256" key="3">
    <source>
        <dbReference type="ARBA" id="ARBA00023163"/>
    </source>
</evidence>
<dbReference type="SUPFAM" id="SSF46785">
    <property type="entry name" value="Winged helix' DNA-binding domain"/>
    <property type="match status" value="1"/>
</dbReference>
<dbReference type="Gene3D" id="1.10.10.10">
    <property type="entry name" value="Winged helix-like DNA-binding domain superfamily/Winged helix DNA-binding domain"/>
    <property type="match status" value="1"/>
</dbReference>
<dbReference type="Pfam" id="PF07729">
    <property type="entry name" value="FCD"/>
    <property type="match status" value="1"/>
</dbReference>
<dbReference type="InterPro" id="IPR011711">
    <property type="entry name" value="GntR_C"/>
</dbReference>
<dbReference type="Pfam" id="PF00392">
    <property type="entry name" value="GntR"/>
    <property type="match status" value="1"/>
</dbReference>
<dbReference type="InterPro" id="IPR008920">
    <property type="entry name" value="TF_FadR/GntR_C"/>
</dbReference>
<keyword evidence="1" id="KW-0805">Transcription regulation</keyword>
<dbReference type="GO" id="GO:0003677">
    <property type="term" value="F:DNA binding"/>
    <property type="evidence" value="ECO:0007669"/>
    <property type="project" value="UniProtKB-KW"/>
</dbReference>
<dbReference type="EMBL" id="CP025494">
    <property type="protein sequence ID" value="AVE03795.1"/>
    <property type="molecule type" value="Genomic_DNA"/>
</dbReference>
<evidence type="ECO:0000259" key="4">
    <source>
        <dbReference type="PROSITE" id="PS50949"/>
    </source>
</evidence>
<organism evidence="5 6">
    <name type="scientific">Pseudomonas palleroniana</name>
    <dbReference type="NCBI Taxonomy" id="191390"/>
    <lineage>
        <taxon>Bacteria</taxon>
        <taxon>Pseudomonadati</taxon>
        <taxon>Pseudomonadota</taxon>
        <taxon>Gammaproteobacteria</taxon>
        <taxon>Pseudomonadales</taxon>
        <taxon>Pseudomonadaceae</taxon>
        <taxon>Pseudomonas</taxon>
    </lineage>
</organism>
<protein>
    <submittedName>
        <fullName evidence="5">Transcriptional regulator</fullName>
    </submittedName>
</protein>